<evidence type="ECO:0000313" key="2">
    <source>
        <dbReference type="Proteomes" id="UP000245207"/>
    </source>
</evidence>
<reference evidence="1 2" key="1">
    <citation type="journal article" date="2018" name="Mol. Plant">
        <title>The genome of Artemisia annua provides insight into the evolution of Asteraceae family and artemisinin biosynthesis.</title>
        <authorList>
            <person name="Shen Q."/>
            <person name="Zhang L."/>
            <person name="Liao Z."/>
            <person name="Wang S."/>
            <person name="Yan T."/>
            <person name="Shi P."/>
            <person name="Liu M."/>
            <person name="Fu X."/>
            <person name="Pan Q."/>
            <person name="Wang Y."/>
            <person name="Lv Z."/>
            <person name="Lu X."/>
            <person name="Zhang F."/>
            <person name="Jiang W."/>
            <person name="Ma Y."/>
            <person name="Chen M."/>
            <person name="Hao X."/>
            <person name="Li L."/>
            <person name="Tang Y."/>
            <person name="Lv G."/>
            <person name="Zhou Y."/>
            <person name="Sun X."/>
            <person name="Brodelius P.E."/>
            <person name="Rose J.K.C."/>
            <person name="Tang K."/>
        </authorList>
    </citation>
    <scope>NUCLEOTIDE SEQUENCE [LARGE SCALE GENOMIC DNA]</scope>
    <source>
        <strain evidence="2">cv. Huhao1</strain>
        <tissue evidence="1">Leaf</tissue>
    </source>
</reference>
<proteinExistence type="predicted"/>
<protein>
    <submittedName>
        <fullName evidence="1">F-box domain, cyclin-like protein</fullName>
    </submittedName>
</protein>
<comment type="caution">
    <text evidence="1">The sequence shown here is derived from an EMBL/GenBank/DDBJ whole genome shotgun (WGS) entry which is preliminary data.</text>
</comment>
<name>A0A2U1N7N5_ARTAN</name>
<keyword evidence="2" id="KW-1185">Reference proteome</keyword>
<organism evidence="1 2">
    <name type="scientific">Artemisia annua</name>
    <name type="common">Sweet wormwood</name>
    <dbReference type="NCBI Taxonomy" id="35608"/>
    <lineage>
        <taxon>Eukaryota</taxon>
        <taxon>Viridiplantae</taxon>
        <taxon>Streptophyta</taxon>
        <taxon>Embryophyta</taxon>
        <taxon>Tracheophyta</taxon>
        <taxon>Spermatophyta</taxon>
        <taxon>Magnoliopsida</taxon>
        <taxon>eudicotyledons</taxon>
        <taxon>Gunneridae</taxon>
        <taxon>Pentapetalae</taxon>
        <taxon>asterids</taxon>
        <taxon>campanulids</taxon>
        <taxon>Asterales</taxon>
        <taxon>Asteraceae</taxon>
        <taxon>Asteroideae</taxon>
        <taxon>Anthemideae</taxon>
        <taxon>Artemisiinae</taxon>
        <taxon>Artemisia</taxon>
    </lineage>
</organism>
<sequence>MASDDGPLPLSIKAFELPVLDTAHIDTFAWDLVTNSCIHQQKLSLITVLRGLRHAINIHLSPSTLELLSQSHDMLVKENFKFYNLKVLNLVPPPNKPPAAYDYSSVAADLLKDCPHAIAKSLLRLISLRLERVRISSYEPFSSFPNLEELVLVNCPLWSNLDGLKVIGTQLSRLTISPYRKLVLLTPKVVLFDLQGPLPLSIKAFELPVLDTAHIDTFAWDLVTNSCIHQQKLSLITVLRGLRHAINIHLSPSTLELLSQSHDMLVKENFKFDNLKVLNLVPPPNKPPAAYDYSSVAADLLKDCPQVIVKSLLR</sequence>
<evidence type="ECO:0000313" key="1">
    <source>
        <dbReference type="EMBL" id="PWA69493.1"/>
    </source>
</evidence>
<dbReference type="Proteomes" id="UP000245207">
    <property type="component" value="Unassembled WGS sequence"/>
</dbReference>
<dbReference type="AlphaFoldDB" id="A0A2U1N7N5"/>
<dbReference type="OrthoDB" id="1848700at2759"/>
<gene>
    <name evidence="1" type="ORF">CTI12_AA113080</name>
</gene>
<accession>A0A2U1N7N5</accession>
<dbReference type="EMBL" id="PKPP01003428">
    <property type="protein sequence ID" value="PWA69493.1"/>
    <property type="molecule type" value="Genomic_DNA"/>
</dbReference>